<dbReference type="PANTHER" id="PTHR30298">
    <property type="entry name" value="H REPEAT-ASSOCIATED PREDICTED TRANSPOSASE"/>
    <property type="match status" value="1"/>
</dbReference>
<dbReference type="PANTHER" id="PTHR30298:SF0">
    <property type="entry name" value="PROTEIN YBFL-RELATED"/>
    <property type="match status" value="1"/>
</dbReference>
<dbReference type="InterPro" id="IPR051698">
    <property type="entry name" value="Transposase_11-like"/>
</dbReference>
<keyword evidence="2" id="KW-1185">Reference proteome</keyword>
<sequence length="118" mass="13829">MVESVRIENGKTSTECRHYVNSIVDVKAFGRAVRGHWGIENSLHWVLDVTFKEDDSRIRTGHSPANFNVVRQIAINLLKKEDTPKLSVKRKRFLAGLDDFFREKFYEPCENYMRLPCR</sequence>
<evidence type="ECO:0000313" key="2">
    <source>
        <dbReference type="Proteomes" id="UP000195442"/>
    </source>
</evidence>
<name>A0A1R4HH00_9GAMM</name>
<accession>A0A1R4HH00</accession>
<dbReference type="AlphaFoldDB" id="A0A1R4HH00"/>
<dbReference type="InterPro" id="IPR047647">
    <property type="entry name" value="ISAs1_transpos"/>
</dbReference>
<dbReference type="Proteomes" id="UP000195442">
    <property type="component" value="Unassembled WGS sequence"/>
</dbReference>
<reference evidence="2" key="1">
    <citation type="submission" date="2017-02" db="EMBL/GenBank/DDBJ databases">
        <authorList>
            <person name="Daims H."/>
        </authorList>
    </citation>
    <scope>NUCLEOTIDE SEQUENCE [LARGE SCALE GENOMIC DNA]</scope>
</reference>
<dbReference type="OrthoDB" id="8001376at2"/>
<protein>
    <submittedName>
        <fullName evidence="1">Transposase</fullName>
    </submittedName>
</protein>
<organism evidence="1 2">
    <name type="scientific">Crenothrix polyspora</name>
    <dbReference type="NCBI Taxonomy" id="360316"/>
    <lineage>
        <taxon>Bacteria</taxon>
        <taxon>Pseudomonadati</taxon>
        <taxon>Pseudomonadota</taxon>
        <taxon>Gammaproteobacteria</taxon>
        <taxon>Methylococcales</taxon>
        <taxon>Crenotrichaceae</taxon>
        <taxon>Crenothrix</taxon>
    </lineage>
</organism>
<dbReference type="EMBL" id="FUKJ01000423">
    <property type="protein sequence ID" value="SJM95512.1"/>
    <property type="molecule type" value="Genomic_DNA"/>
</dbReference>
<proteinExistence type="predicted"/>
<dbReference type="NCBIfam" id="NF033564">
    <property type="entry name" value="transpos_ISAs1"/>
    <property type="match status" value="1"/>
</dbReference>
<gene>
    <name evidence="1" type="ORF">CRENPOLYSF2_590008</name>
</gene>
<evidence type="ECO:0000313" key="1">
    <source>
        <dbReference type="EMBL" id="SJM95512.1"/>
    </source>
</evidence>